<keyword evidence="2" id="KW-1185">Reference proteome</keyword>
<protein>
    <submittedName>
        <fullName evidence="1">Uncharacterized protein</fullName>
    </submittedName>
</protein>
<name>A0A5S4YT25_9BRAD</name>
<gene>
    <name evidence="1" type="ORF">FXV83_07705</name>
</gene>
<proteinExistence type="predicted"/>
<reference evidence="1 2" key="1">
    <citation type="submission" date="2019-08" db="EMBL/GenBank/DDBJ databases">
        <title>Bradyrhizobium hipponensis sp. nov., a rhizobium isolated from a Lupinus angustifolius root nodule in Tunisia.</title>
        <authorList>
            <person name="Off K."/>
            <person name="Rejili M."/>
            <person name="Mars M."/>
            <person name="Brachmann A."/>
            <person name="Marin M."/>
        </authorList>
    </citation>
    <scope>NUCLEOTIDE SEQUENCE [LARGE SCALE GENOMIC DNA]</scope>
    <source>
        <strain evidence="2">aSej3</strain>
    </source>
</reference>
<organism evidence="1 2">
    <name type="scientific">Bradyrhizobium hipponense</name>
    <dbReference type="NCBI Taxonomy" id="2605638"/>
    <lineage>
        <taxon>Bacteria</taxon>
        <taxon>Pseudomonadati</taxon>
        <taxon>Pseudomonadota</taxon>
        <taxon>Alphaproteobacteria</taxon>
        <taxon>Hyphomicrobiales</taxon>
        <taxon>Nitrobacteraceae</taxon>
        <taxon>Bradyrhizobium</taxon>
    </lineage>
</organism>
<dbReference type="AlphaFoldDB" id="A0A5S4YT25"/>
<evidence type="ECO:0000313" key="2">
    <source>
        <dbReference type="Proteomes" id="UP000324797"/>
    </source>
</evidence>
<dbReference type="Proteomes" id="UP000324797">
    <property type="component" value="Unassembled WGS sequence"/>
</dbReference>
<comment type="caution">
    <text evidence="1">The sequence shown here is derived from an EMBL/GenBank/DDBJ whole genome shotgun (WGS) entry which is preliminary data.</text>
</comment>
<accession>A0A5S4YT25</accession>
<evidence type="ECO:0000313" key="1">
    <source>
        <dbReference type="EMBL" id="TYO67082.1"/>
    </source>
</evidence>
<sequence>MKSAPPGWQAHKIVSRVDGWLIDSENEDRIPAAVAAMIARAMPHPGDDTVAAIYRRMVARHKKVLGHV</sequence>
<dbReference type="RefSeq" id="WP_148738591.1">
    <property type="nucleotide sequence ID" value="NZ_VSTH01000021.1"/>
</dbReference>
<dbReference type="EMBL" id="VSTH01000021">
    <property type="protein sequence ID" value="TYO67082.1"/>
    <property type="molecule type" value="Genomic_DNA"/>
</dbReference>